<keyword evidence="1" id="KW-0812">Transmembrane</keyword>
<dbReference type="EMBL" id="CAMGYJ010000006">
    <property type="protein sequence ID" value="CAI0437591.1"/>
    <property type="molecule type" value="Genomic_DNA"/>
</dbReference>
<gene>
    <name evidence="2" type="ORF">LITE_LOCUS25521</name>
</gene>
<keyword evidence="3" id="KW-1185">Reference proteome</keyword>
<accession>A0AAV0LVQ2</accession>
<name>A0AAV0LVQ2_9ROSI</name>
<feature type="transmembrane region" description="Helical" evidence="1">
    <location>
        <begin position="39"/>
        <end position="58"/>
    </location>
</feature>
<reference evidence="2" key="1">
    <citation type="submission" date="2022-08" db="EMBL/GenBank/DDBJ databases">
        <authorList>
            <person name="Gutierrez-Valencia J."/>
        </authorList>
    </citation>
    <scope>NUCLEOTIDE SEQUENCE</scope>
</reference>
<sequence>MTAWWSTVSQLVQNGLRLIVCAFVLRDSMFEVQSLMTNYITNGFDRLIFIVGFITVLWKSCTT</sequence>
<protein>
    <submittedName>
        <fullName evidence="2">Uncharacterized protein</fullName>
    </submittedName>
</protein>
<keyword evidence="1" id="KW-0472">Membrane</keyword>
<evidence type="ECO:0000313" key="2">
    <source>
        <dbReference type="EMBL" id="CAI0437591.1"/>
    </source>
</evidence>
<keyword evidence="1" id="KW-1133">Transmembrane helix</keyword>
<dbReference type="Proteomes" id="UP001154282">
    <property type="component" value="Unassembled WGS sequence"/>
</dbReference>
<dbReference type="AlphaFoldDB" id="A0AAV0LVQ2"/>
<comment type="caution">
    <text evidence="2">The sequence shown here is derived from an EMBL/GenBank/DDBJ whole genome shotgun (WGS) entry which is preliminary data.</text>
</comment>
<proteinExistence type="predicted"/>
<organism evidence="2 3">
    <name type="scientific">Linum tenue</name>
    <dbReference type="NCBI Taxonomy" id="586396"/>
    <lineage>
        <taxon>Eukaryota</taxon>
        <taxon>Viridiplantae</taxon>
        <taxon>Streptophyta</taxon>
        <taxon>Embryophyta</taxon>
        <taxon>Tracheophyta</taxon>
        <taxon>Spermatophyta</taxon>
        <taxon>Magnoliopsida</taxon>
        <taxon>eudicotyledons</taxon>
        <taxon>Gunneridae</taxon>
        <taxon>Pentapetalae</taxon>
        <taxon>rosids</taxon>
        <taxon>fabids</taxon>
        <taxon>Malpighiales</taxon>
        <taxon>Linaceae</taxon>
        <taxon>Linum</taxon>
    </lineage>
</organism>
<evidence type="ECO:0000256" key="1">
    <source>
        <dbReference type="SAM" id="Phobius"/>
    </source>
</evidence>
<evidence type="ECO:0000313" key="3">
    <source>
        <dbReference type="Proteomes" id="UP001154282"/>
    </source>
</evidence>